<protein>
    <recommendedName>
        <fullName evidence="1">RNase H type-1 domain-containing protein</fullName>
    </recommendedName>
</protein>
<dbReference type="InterPro" id="IPR002156">
    <property type="entry name" value="RNaseH_domain"/>
</dbReference>
<proteinExistence type="predicted"/>
<dbReference type="SUPFAM" id="SSF53098">
    <property type="entry name" value="Ribonuclease H-like"/>
    <property type="match status" value="1"/>
</dbReference>
<dbReference type="PANTHER" id="PTHR47723:SF19">
    <property type="entry name" value="POLYNUCLEOTIDYL TRANSFERASE, RIBONUCLEASE H-LIKE SUPERFAMILY PROTEIN"/>
    <property type="match status" value="1"/>
</dbReference>
<name>A0A1R3IFK9_9ROSI</name>
<gene>
    <name evidence="2" type="ORF">COLO4_23635</name>
</gene>
<dbReference type="InterPro" id="IPR044730">
    <property type="entry name" value="RNase_H-like_dom_plant"/>
</dbReference>
<dbReference type="Pfam" id="PF13456">
    <property type="entry name" value="RVT_3"/>
    <property type="match status" value="1"/>
</dbReference>
<reference evidence="3" key="1">
    <citation type="submission" date="2013-09" db="EMBL/GenBank/DDBJ databases">
        <title>Corchorus olitorius genome sequencing.</title>
        <authorList>
            <person name="Alam M."/>
            <person name="Haque M.S."/>
            <person name="Islam M.S."/>
            <person name="Emdad E.M."/>
            <person name="Islam M.M."/>
            <person name="Ahmed B."/>
            <person name="Halim A."/>
            <person name="Hossen Q.M.M."/>
            <person name="Hossain M.Z."/>
            <person name="Ahmed R."/>
            <person name="Khan M.M."/>
            <person name="Islam R."/>
            <person name="Rashid M.M."/>
            <person name="Khan S.A."/>
            <person name="Rahman M.S."/>
            <person name="Alam M."/>
            <person name="Yahiya A.S."/>
            <person name="Khan M.S."/>
            <person name="Azam M.S."/>
            <person name="Haque T."/>
            <person name="Lashkar M.Z.H."/>
            <person name="Akhand A.I."/>
            <person name="Morshed G."/>
            <person name="Roy S."/>
            <person name="Uddin K.S."/>
            <person name="Rabeya T."/>
            <person name="Hossain A.S."/>
            <person name="Chowdhury A."/>
            <person name="Snigdha A.R."/>
            <person name="Mortoza M.S."/>
            <person name="Matin S.A."/>
            <person name="Hoque S.M.E."/>
            <person name="Islam M.K."/>
            <person name="Roy D.K."/>
            <person name="Haider R."/>
            <person name="Moosa M.M."/>
            <person name="Elias S.M."/>
            <person name="Hasan A.M."/>
            <person name="Jahan S."/>
            <person name="Shafiuddin M."/>
            <person name="Mahmood N."/>
            <person name="Shommy N.S."/>
        </authorList>
    </citation>
    <scope>NUCLEOTIDE SEQUENCE [LARGE SCALE GENOMIC DNA]</scope>
    <source>
        <strain evidence="3">cv. O-4</strain>
    </source>
</reference>
<dbReference type="AlphaFoldDB" id="A0A1R3IFK9"/>
<feature type="domain" description="RNase H type-1" evidence="1">
    <location>
        <begin position="52"/>
        <end position="171"/>
    </location>
</feature>
<dbReference type="Gene3D" id="3.30.420.10">
    <property type="entry name" value="Ribonuclease H-like superfamily/Ribonuclease H"/>
    <property type="match status" value="1"/>
</dbReference>
<dbReference type="GO" id="GO:0004523">
    <property type="term" value="F:RNA-DNA hybrid ribonuclease activity"/>
    <property type="evidence" value="ECO:0007669"/>
    <property type="project" value="InterPro"/>
</dbReference>
<keyword evidence="3" id="KW-1185">Reference proteome</keyword>
<feature type="non-terminal residue" evidence="2">
    <location>
        <position position="171"/>
    </location>
</feature>
<evidence type="ECO:0000313" key="3">
    <source>
        <dbReference type="Proteomes" id="UP000187203"/>
    </source>
</evidence>
<dbReference type="InterPro" id="IPR036397">
    <property type="entry name" value="RNaseH_sf"/>
</dbReference>
<evidence type="ECO:0000313" key="2">
    <source>
        <dbReference type="EMBL" id="OMO81372.1"/>
    </source>
</evidence>
<dbReference type="GO" id="GO:0003676">
    <property type="term" value="F:nucleic acid binding"/>
    <property type="evidence" value="ECO:0007669"/>
    <property type="project" value="InterPro"/>
</dbReference>
<dbReference type="EMBL" id="AWUE01018292">
    <property type="protein sequence ID" value="OMO81372.1"/>
    <property type="molecule type" value="Genomic_DNA"/>
</dbReference>
<dbReference type="CDD" id="cd06222">
    <property type="entry name" value="RNase_H_like"/>
    <property type="match status" value="1"/>
</dbReference>
<dbReference type="PROSITE" id="PS50879">
    <property type="entry name" value="RNASE_H_1"/>
    <property type="match status" value="1"/>
</dbReference>
<dbReference type="InterPro" id="IPR012337">
    <property type="entry name" value="RNaseH-like_sf"/>
</dbReference>
<evidence type="ECO:0000259" key="1">
    <source>
        <dbReference type="PROSITE" id="PS50879"/>
    </source>
</evidence>
<dbReference type="OrthoDB" id="1002594at2759"/>
<comment type="caution">
    <text evidence="2">The sequence shown here is derived from an EMBL/GenBank/DDBJ whole genome shotgun (WGS) entry which is preliminary data.</text>
</comment>
<accession>A0A1R3IFK9</accession>
<dbReference type="Proteomes" id="UP000187203">
    <property type="component" value="Unassembled WGS sequence"/>
</dbReference>
<dbReference type="PANTHER" id="PTHR47723">
    <property type="entry name" value="OS05G0353850 PROTEIN"/>
    <property type="match status" value="1"/>
</dbReference>
<sequence>MRNNRMFKDSLPPLSHAITATKKQIVEFFSCTSKVPKDAGNTTLHISWKPPPDGFIKINTDGASQGNSGCAGASGVFRDSRGNFITCLSRKLGTCTSTCAELWAVRDALRIAVDNGYQNIMLECDSKVAIQLITGCFNDRHTYSPLLVDCKYFMDLLNVHKIDHTFREGNG</sequence>
<organism evidence="2 3">
    <name type="scientific">Corchorus olitorius</name>
    <dbReference type="NCBI Taxonomy" id="93759"/>
    <lineage>
        <taxon>Eukaryota</taxon>
        <taxon>Viridiplantae</taxon>
        <taxon>Streptophyta</taxon>
        <taxon>Embryophyta</taxon>
        <taxon>Tracheophyta</taxon>
        <taxon>Spermatophyta</taxon>
        <taxon>Magnoliopsida</taxon>
        <taxon>eudicotyledons</taxon>
        <taxon>Gunneridae</taxon>
        <taxon>Pentapetalae</taxon>
        <taxon>rosids</taxon>
        <taxon>malvids</taxon>
        <taxon>Malvales</taxon>
        <taxon>Malvaceae</taxon>
        <taxon>Grewioideae</taxon>
        <taxon>Apeibeae</taxon>
        <taxon>Corchorus</taxon>
    </lineage>
</organism>
<dbReference type="InterPro" id="IPR053151">
    <property type="entry name" value="RNase_H-like"/>
</dbReference>